<keyword evidence="2" id="KW-1185">Reference proteome</keyword>
<evidence type="ECO:0008006" key="3">
    <source>
        <dbReference type="Google" id="ProtNLM"/>
    </source>
</evidence>
<dbReference type="Proteomes" id="UP000321189">
    <property type="component" value="Unassembled WGS sequence"/>
</dbReference>
<name>A0ABQ0UD73_PSEAF</name>
<accession>A0ABQ0UD73</accession>
<evidence type="ECO:0000313" key="2">
    <source>
        <dbReference type="Proteomes" id="UP000321189"/>
    </source>
</evidence>
<sequence length="707" mass="80490">MHSNPLQKDMNQTMLLELEAALIGEDKAVAILKSAKDFVESGVCDNPLKALLGHHYRNSKKAFQEYLIDKAGGSSAKVGTARVKASMLNKASEALIPIKHKFARFNSQSILKAATIEPMNIDELKKLTELHDIYNALGEHYFSDLTYRDKDAAFSVITQDCLSKNHFARVREKRIKNFTTKTHGKAAENIINGWTKVEAHFSLPEGLITRFIPKMIHIPQRKSCPNGTKKPSELLDLGKNAEKHFMTLASYFMQPMTVDEILETHHHMQLANNFLSTAQFKSPKKYWSTNGRGDTPTVEIWRNILRNFSTTFVKCGLIQSIEEFDFSMLLNGRNLQLFYDYHTNGIWVNSYNDIINQAEYNQRRALKVKSIVEYDFLGGDNHKQAKKCLMKLLVLIKSPNISLVPYLPMFYFIPSSPAKNLQEYCFDISKLVSKVEGLITLINSSGEANPSDGNRNIKWLIDTSYRANKGLQGGVEDGVIEYQKIVRKFEELAYEPCSNGDDRLRYLSIALAMRIALVNPLRISNFEDLIAEPYRTVEEAANSKAAALISNADDSYSTFIPLPLVKNRAHLGKHAKGIENKLPIALSDKINEFIEQRALHYHGMDNRLFIWNGINSRGGLRVNMSEQTYRVIQLIWPERDWIVKGINPHALRHFAATYYLSKNRQDYAGLSILLNDKEETVRSVYAKLDLHSIQEDIMRHGEACCNF</sequence>
<dbReference type="RefSeq" id="WP_154945332.1">
    <property type="nucleotide sequence ID" value="NZ_BJUT01000014.1"/>
</dbReference>
<evidence type="ECO:0000313" key="1">
    <source>
        <dbReference type="EMBL" id="GEK76390.1"/>
    </source>
</evidence>
<dbReference type="EMBL" id="BJUT01000014">
    <property type="protein sequence ID" value="GEK76390.1"/>
    <property type="molecule type" value="Genomic_DNA"/>
</dbReference>
<dbReference type="SUPFAM" id="SSF56349">
    <property type="entry name" value="DNA breaking-rejoining enzymes"/>
    <property type="match status" value="1"/>
</dbReference>
<reference evidence="1 2" key="1">
    <citation type="submission" date="2019-07" db="EMBL/GenBank/DDBJ databases">
        <title>Whole genome shotgun sequence of Pseudoalteromonas atlantica NBRC 103033.</title>
        <authorList>
            <person name="Hosoyama A."/>
            <person name="Uohara A."/>
            <person name="Ohji S."/>
            <person name="Ichikawa N."/>
        </authorList>
    </citation>
    <scope>NUCLEOTIDE SEQUENCE [LARGE SCALE GENOMIC DNA]</scope>
    <source>
        <strain evidence="1 2">NBRC 103033</strain>
    </source>
</reference>
<gene>
    <name evidence="1" type="ORF">PAT01_16940</name>
</gene>
<protein>
    <recommendedName>
        <fullName evidence="3">Tyr recombinase domain-containing protein</fullName>
    </recommendedName>
</protein>
<organism evidence="1 2">
    <name type="scientific">Pseudoalteromonas atlantica</name>
    <name type="common">Alteromonas atlantica</name>
    <dbReference type="NCBI Taxonomy" id="288"/>
    <lineage>
        <taxon>Bacteria</taxon>
        <taxon>Pseudomonadati</taxon>
        <taxon>Pseudomonadota</taxon>
        <taxon>Gammaproteobacteria</taxon>
        <taxon>Alteromonadales</taxon>
        <taxon>Pseudoalteromonadaceae</taxon>
        <taxon>Pseudoalteromonas</taxon>
    </lineage>
</organism>
<dbReference type="InterPro" id="IPR011010">
    <property type="entry name" value="DNA_brk_join_enz"/>
</dbReference>
<comment type="caution">
    <text evidence="1">The sequence shown here is derived from an EMBL/GenBank/DDBJ whole genome shotgun (WGS) entry which is preliminary data.</text>
</comment>
<proteinExistence type="predicted"/>